<reference evidence="3" key="1">
    <citation type="submission" date="2016-10" db="EMBL/GenBank/DDBJ databases">
        <authorList>
            <person name="Varghese N."/>
            <person name="Submissions S."/>
        </authorList>
    </citation>
    <scope>NUCLEOTIDE SEQUENCE [LARGE SCALE GENOMIC DNA]</scope>
    <source>
        <strain evidence="3">CGMCC 1.10825</strain>
    </source>
</reference>
<dbReference type="OrthoDB" id="1095452at2"/>
<feature type="signal peptide" evidence="1">
    <location>
        <begin position="1"/>
        <end position="19"/>
    </location>
</feature>
<evidence type="ECO:0008006" key="4">
    <source>
        <dbReference type="Google" id="ProtNLM"/>
    </source>
</evidence>
<dbReference type="SUPFAM" id="SSF74653">
    <property type="entry name" value="TolA/TonB C-terminal domain"/>
    <property type="match status" value="1"/>
</dbReference>
<organism evidence="2 3">
    <name type="scientific">Paenimyroides marinum</name>
    <dbReference type="NCBI Taxonomy" id="1159016"/>
    <lineage>
        <taxon>Bacteria</taxon>
        <taxon>Pseudomonadati</taxon>
        <taxon>Bacteroidota</taxon>
        <taxon>Flavobacteriia</taxon>
        <taxon>Flavobacteriales</taxon>
        <taxon>Flavobacteriaceae</taxon>
        <taxon>Paenimyroides</taxon>
    </lineage>
</organism>
<dbReference type="STRING" id="1159016.SAMN02927937_02834"/>
<feature type="chain" id="PRO_5011462583" description="TonB C-terminal domain-containing protein" evidence="1">
    <location>
        <begin position="20"/>
        <end position="155"/>
    </location>
</feature>
<keyword evidence="3" id="KW-1185">Reference proteome</keyword>
<dbReference type="RefSeq" id="WP_091102713.1">
    <property type="nucleotide sequence ID" value="NZ_FNXE01000068.1"/>
</dbReference>
<evidence type="ECO:0000256" key="1">
    <source>
        <dbReference type="SAM" id="SignalP"/>
    </source>
</evidence>
<evidence type="ECO:0000313" key="2">
    <source>
        <dbReference type="EMBL" id="SEI02818.1"/>
    </source>
</evidence>
<dbReference type="Gene3D" id="3.30.1150.10">
    <property type="match status" value="1"/>
</dbReference>
<proteinExistence type="predicted"/>
<sequence>MKNILLVILTIFTGLQVFAQENGITIIQACGDPSYDYSKKANLFKGEDYIHKLVHKKAQPKEGFDVFFKNLNTNIKDDLEDKIKRPLTLKDIVIKIRFVVEKDGSLTNMTTIEDKFDLANEVFKIIKEKSKWKPAELENKIVRMYFTLPIRIPVN</sequence>
<keyword evidence="1" id="KW-0732">Signal</keyword>
<protein>
    <recommendedName>
        <fullName evidence="4">TonB C-terminal domain-containing protein</fullName>
    </recommendedName>
</protein>
<name>A0A1H6MM11_9FLAO</name>
<dbReference type="Proteomes" id="UP000199634">
    <property type="component" value="Unassembled WGS sequence"/>
</dbReference>
<gene>
    <name evidence="2" type="ORF">SAMN02927937_02834</name>
</gene>
<accession>A0A1H6MM11</accession>
<dbReference type="EMBL" id="FNXE01000068">
    <property type="protein sequence ID" value="SEI02818.1"/>
    <property type="molecule type" value="Genomic_DNA"/>
</dbReference>
<dbReference type="AlphaFoldDB" id="A0A1H6MM11"/>
<evidence type="ECO:0000313" key="3">
    <source>
        <dbReference type="Proteomes" id="UP000199634"/>
    </source>
</evidence>